<keyword evidence="3" id="KW-0663">Pyridoxal phosphate</keyword>
<dbReference type="GO" id="GO:0006545">
    <property type="term" value="P:glycine biosynthetic process"/>
    <property type="evidence" value="ECO:0007669"/>
    <property type="project" value="TreeGrafter"/>
</dbReference>
<feature type="region of interest" description="Disordered" evidence="6">
    <location>
        <begin position="379"/>
        <end position="401"/>
    </location>
</feature>
<feature type="modified residue" description="N6-(pyridoxal phosphate)lysine" evidence="5">
    <location>
        <position position="241"/>
    </location>
</feature>
<evidence type="ECO:0000313" key="9">
    <source>
        <dbReference type="Proteomes" id="UP000245942"/>
    </source>
</evidence>
<dbReference type="NCBIfam" id="NF041359">
    <property type="entry name" value="GntG_guanitoxin"/>
    <property type="match status" value="1"/>
</dbReference>
<dbReference type="FunFam" id="3.40.640.10:FF:000030">
    <property type="entry name" value="Low-specificity L-threonine aldolase"/>
    <property type="match status" value="1"/>
</dbReference>
<dbReference type="SUPFAM" id="SSF53383">
    <property type="entry name" value="PLP-dependent transferases"/>
    <property type="match status" value="1"/>
</dbReference>
<sequence length="401" mass="43698">MPSSASYLGPTPASSTPRFKLPEVSGHRDVHDNDAKLLSISRDFRSDTLTIPTDSMMEAMKLASRGDDVYQEDETTTSFQASINALTGKEASLFVVSGTMSNQLALRSHLMQPPYSVLLDVRSHVNKYEAGGLAFHSGATSIALTPSNGKYLRWEEDVLPNLVEDDGDVHFAPTRVVSLENTLAGNIFPQEEILKISTGCKERGIILHLDGARLWNVAAQTGMSMEELCEPFDTVSLCLSKGLGAPVGSILIGPQSIIRKATHFRKLFGGGLRQTGPVVAAARVALEEHFYKLKGTHELAKWMEGELRELGVGMLQEVETNMLWLDPSPIGLSNAAINARLKALHPTPIKAGLPRVVIHHQTDPAAARELVEVIKEMKRERESGKRGEVVGNGEKKGTYGR</sequence>
<accession>A0A316U5M7</accession>
<evidence type="ECO:0000256" key="5">
    <source>
        <dbReference type="PIRSR" id="PIRSR017617-1"/>
    </source>
</evidence>
<dbReference type="Proteomes" id="UP000245942">
    <property type="component" value="Unassembled WGS sequence"/>
</dbReference>
<dbReference type="PANTHER" id="PTHR48097:SF9">
    <property type="entry name" value="L-THREONINE ALDOLASE"/>
    <property type="match status" value="1"/>
</dbReference>
<reference evidence="8 9" key="1">
    <citation type="journal article" date="2018" name="Mol. Biol. Evol.">
        <title>Broad Genomic Sampling Reveals a Smut Pathogenic Ancestry of the Fungal Clade Ustilaginomycotina.</title>
        <authorList>
            <person name="Kijpornyongpan T."/>
            <person name="Mondo S.J."/>
            <person name="Barry K."/>
            <person name="Sandor L."/>
            <person name="Lee J."/>
            <person name="Lipzen A."/>
            <person name="Pangilinan J."/>
            <person name="LaButti K."/>
            <person name="Hainaut M."/>
            <person name="Henrissat B."/>
            <person name="Grigoriev I.V."/>
            <person name="Spatafora J.W."/>
            <person name="Aime M.C."/>
        </authorList>
    </citation>
    <scope>NUCLEOTIDE SEQUENCE [LARGE SCALE GENOMIC DNA]</scope>
    <source>
        <strain evidence="8 9">MCA 4718</strain>
    </source>
</reference>
<evidence type="ECO:0000256" key="4">
    <source>
        <dbReference type="ARBA" id="ARBA00023239"/>
    </source>
</evidence>
<dbReference type="GeneID" id="37014528"/>
<keyword evidence="4" id="KW-0456">Lyase</keyword>
<comment type="similarity">
    <text evidence="2">Belongs to the threonine aldolase family.</text>
</comment>
<dbReference type="InterPro" id="IPR015424">
    <property type="entry name" value="PyrdxlP-dep_Trfase"/>
</dbReference>
<evidence type="ECO:0000256" key="1">
    <source>
        <dbReference type="ARBA" id="ARBA00001933"/>
    </source>
</evidence>
<protein>
    <recommendedName>
        <fullName evidence="7">Aromatic amino acid beta-eliminating lyase/threonine aldolase domain-containing protein</fullName>
    </recommendedName>
</protein>
<dbReference type="InterPro" id="IPR015422">
    <property type="entry name" value="PyrdxlP-dep_Trfase_small"/>
</dbReference>
<organism evidence="8 9">
    <name type="scientific">Pseudomicrostroma glucosiphilum</name>
    <dbReference type="NCBI Taxonomy" id="1684307"/>
    <lineage>
        <taxon>Eukaryota</taxon>
        <taxon>Fungi</taxon>
        <taxon>Dikarya</taxon>
        <taxon>Basidiomycota</taxon>
        <taxon>Ustilaginomycotina</taxon>
        <taxon>Exobasidiomycetes</taxon>
        <taxon>Microstromatales</taxon>
        <taxon>Microstromatales incertae sedis</taxon>
        <taxon>Pseudomicrostroma</taxon>
    </lineage>
</organism>
<gene>
    <name evidence="8" type="ORF">BCV69DRAFT_283681</name>
</gene>
<dbReference type="RefSeq" id="XP_025347304.1">
    <property type="nucleotide sequence ID" value="XM_025492794.1"/>
</dbReference>
<dbReference type="PANTHER" id="PTHR48097">
    <property type="entry name" value="L-THREONINE ALDOLASE-RELATED"/>
    <property type="match status" value="1"/>
</dbReference>
<dbReference type="InterPro" id="IPR015421">
    <property type="entry name" value="PyrdxlP-dep_Trfase_major"/>
</dbReference>
<dbReference type="AlphaFoldDB" id="A0A316U5M7"/>
<proteinExistence type="inferred from homology"/>
<feature type="compositionally biased region" description="Polar residues" evidence="6">
    <location>
        <begin position="1"/>
        <end position="17"/>
    </location>
</feature>
<dbReference type="Gene3D" id="3.90.1150.10">
    <property type="entry name" value="Aspartate Aminotransferase, domain 1"/>
    <property type="match status" value="1"/>
</dbReference>
<name>A0A316U5M7_9BASI</name>
<dbReference type="OrthoDB" id="10261951at2759"/>
<dbReference type="InterPro" id="IPR001597">
    <property type="entry name" value="ArAA_b-elim_lyase/Thr_aldolase"/>
</dbReference>
<dbReference type="Pfam" id="PF01212">
    <property type="entry name" value="Beta_elim_lyase"/>
    <property type="match status" value="1"/>
</dbReference>
<evidence type="ECO:0000259" key="7">
    <source>
        <dbReference type="Pfam" id="PF01212"/>
    </source>
</evidence>
<evidence type="ECO:0000313" key="8">
    <source>
        <dbReference type="EMBL" id="PWN20144.1"/>
    </source>
</evidence>
<dbReference type="GO" id="GO:0006567">
    <property type="term" value="P:L-threonine catabolic process"/>
    <property type="evidence" value="ECO:0007669"/>
    <property type="project" value="TreeGrafter"/>
</dbReference>
<evidence type="ECO:0000256" key="2">
    <source>
        <dbReference type="ARBA" id="ARBA00006966"/>
    </source>
</evidence>
<dbReference type="EMBL" id="KZ819329">
    <property type="protein sequence ID" value="PWN20144.1"/>
    <property type="molecule type" value="Genomic_DNA"/>
</dbReference>
<dbReference type="InterPro" id="IPR023603">
    <property type="entry name" value="Low_specificity_L-TA-like"/>
</dbReference>
<feature type="domain" description="Aromatic amino acid beta-eliminating lyase/threonine aldolase" evidence="7">
    <location>
        <begin position="43"/>
        <end position="323"/>
    </location>
</feature>
<dbReference type="STRING" id="1684307.A0A316U5M7"/>
<dbReference type="GO" id="GO:0008732">
    <property type="term" value="F:L-allo-threonine aldolase activity"/>
    <property type="evidence" value="ECO:0007669"/>
    <property type="project" value="TreeGrafter"/>
</dbReference>
<dbReference type="PIRSF" id="PIRSF017617">
    <property type="entry name" value="Thr_aldolase"/>
    <property type="match status" value="1"/>
</dbReference>
<dbReference type="Gene3D" id="3.40.640.10">
    <property type="entry name" value="Type I PLP-dependent aspartate aminotransferase-like (Major domain)"/>
    <property type="match status" value="1"/>
</dbReference>
<dbReference type="GO" id="GO:0005829">
    <property type="term" value="C:cytosol"/>
    <property type="evidence" value="ECO:0007669"/>
    <property type="project" value="TreeGrafter"/>
</dbReference>
<feature type="region of interest" description="Disordered" evidence="6">
    <location>
        <begin position="1"/>
        <end position="27"/>
    </location>
</feature>
<evidence type="ECO:0000256" key="3">
    <source>
        <dbReference type="ARBA" id="ARBA00022898"/>
    </source>
</evidence>
<comment type="cofactor">
    <cofactor evidence="1">
        <name>pyridoxal 5'-phosphate</name>
        <dbReference type="ChEBI" id="CHEBI:597326"/>
    </cofactor>
</comment>
<evidence type="ECO:0000256" key="6">
    <source>
        <dbReference type="SAM" id="MobiDB-lite"/>
    </source>
</evidence>
<keyword evidence="9" id="KW-1185">Reference proteome</keyword>